<evidence type="ECO:0000256" key="1">
    <source>
        <dbReference type="SAM" id="MobiDB-lite"/>
    </source>
</evidence>
<feature type="signal peptide" evidence="2">
    <location>
        <begin position="1"/>
        <end position="20"/>
    </location>
</feature>
<dbReference type="EMBL" id="JARVII010000035">
    <property type="protein sequence ID" value="MDG9700427.1"/>
    <property type="molecule type" value="Genomic_DNA"/>
</dbReference>
<feature type="region of interest" description="Disordered" evidence="1">
    <location>
        <begin position="20"/>
        <end position="79"/>
    </location>
</feature>
<accession>A0AAW6RNC8</accession>
<dbReference type="AlphaFoldDB" id="A0AAW6RNC8"/>
<organism evidence="3 4">
    <name type="scientific">Ottowia cancrivicina</name>
    <dbReference type="NCBI Taxonomy" id="3040346"/>
    <lineage>
        <taxon>Bacteria</taxon>
        <taxon>Pseudomonadati</taxon>
        <taxon>Pseudomonadota</taxon>
        <taxon>Betaproteobacteria</taxon>
        <taxon>Burkholderiales</taxon>
        <taxon>Comamonadaceae</taxon>
        <taxon>Ottowia</taxon>
    </lineage>
</organism>
<reference evidence="3 4" key="1">
    <citation type="submission" date="2023-04" db="EMBL/GenBank/DDBJ databases">
        <title>Ottowia paracancer sp. nov., isolated from human stomach.</title>
        <authorList>
            <person name="Song Y."/>
        </authorList>
    </citation>
    <scope>NUCLEOTIDE SEQUENCE [LARGE SCALE GENOMIC DNA]</scope>
    <source>
        <strain evidence="3 4">10c7w1</strain>
    </source>
</reference>
<keyword evidence="4" id="KW-1185">Reference proteome</keyword>
<evidence type="ECO:0000313" key="4">
    <source>
        <dbReference type="Proteomes" id="UP001237156"/>
    </source>
</evidence>
<feature type="chain" id="PRO_5043812376" evidence="2">
    <location>
        <begin position="21"/>
        <end position="101"/>
    </location>
</feature>
<proteinExistence type="predicted"/>
<evidence type="ECO:0000313" key="3">
    <source>
        <dbReference type="EMBL" id="MDG9700427.1"/>
    </source>
</evidence>
<comment type="caution">
    <text evidence="3">The sequence shown here is derived from an EMBL/GenBank/DDBJ whole genome shotgun (WGS) entry which is preliminary data.</text>
</comment>
<sequence>MRHLFALALMAALSVTAAHAQESAAQPAAQAAPAAAPAPAAQPAKQQAPAQPVSVPQPEADLSGLPIRPDIEIPDPSIRNTNNYMFNAQGVNCSLYPARCR</sequence>
<name>A0AAW6RNC8_9BURK</name>
<dbReference type="RefSeq" id="WP_146006808.1">
    <property type="nucleotide sequence ID" value="NZ_JARVII010000035.1"/>
</dbReference>
<keyword evidence="2" id="KW-0732">Signal</keyword>
<gene>
    <name evidence="3" type="ORF">QB898_12025</name>
</gene>
<evidence type="ECO:0000256" key="2">
    <source>
        <dbReference type="SAM" id="SignalP"/>
    </source>
</evidence>
<dbReference type="Proteomes" id="UP001237156">
    <property type="component" value="Unassembled WGS sequence"/>
</dbReference>
<feature type="compositionally biased region" description="Low complexity" evidence="1">
    <location>
        <begin position="20"/>
        <end position="60"/>
    </location>
</feature>
<protein>
    <submittedName>
        <fullName evidence="3">Uncharacterized protein</fullName>
    </submittedName>
</protein>